<sequence length="53" mass="6320">MAKIVMTRKEKNSGAEDFRKKPLRFWNESGNPYPSIINFIKKIFKEVSRTREC</sequence>
<accession>M3EJD4</accession>
<comment type="caution">
    <text evidence="1">The sequence shown here is derived from an EMBL/GenBank/DDBJ whole genome shotgun (WGS) entry which is preliminary data.</text>
</comment>
<gene>
    <name evidence="1" type="ORF">LEP1GSC188_4452</name>
</gene>
<protein>
    <submittedName>
        <fullName evidence="1">Uncharacterized protein</fullName>
    </submittedName>
</protein>
<proteinExistence type="predicted"/>
<dbReference type="AlphaFoldDB" id="M3EJD4"/>
<dbReference type="Proteomes" id="UP000011770">
    <property type="component" value="Unassembled WGS sequence"/>
</dbReference>
<reference evidence="1 2" key="1">
    <citation type="submission" date="2013-01" db="EMBL/GenBank/DDBJ databases">
        <authorList>
            <person name="Harkins D.M."/>
            <person name="Durkin A.S."/>
            <person name="Brinkac L.M."/>
            <person name="Haft D.H."/>
            <person name="Selengut J.D."/>
            <person name="Sanka R."/>
            <person name="DePew J."/>
            <person name="Purushe J."/>
            <person name="Tulsiani S.M."/>
            <person name="Graham G.C."/>
            <person name="Burns M.-A."/>
            <person name="Dohnt M.F."/>
            <person name="Smythe L.D."/>
            <person name="McKay D.B."/>
            <person name="Craig S.B."/>
            <person name="Vinetz J.M."/>
            <person name="Sutton G.G."/>
            <person name="Nierman W.C."/>
            <person name="Fouts D.E."/>
        </authorList>
    </citation>
    <scope>NUCLEOTIDE SEQUENCE [LARGE SCALE GENOMIC DNA]</scope>
    <source>
        <strain evidence="1 2">LT2116</strain>
    </source>
</reference>
<evidence type="ECO:0000313" key="2">
    <source>
        <dbReference type="Proteomes" id="UP000011770"/>
    </source>
</evidence>
<evidence type="ECO:0000313" key="1">
    <source>
        <dbReference type="EMBL" id="EMF81148.1"/>
    </source>
</evidence>
<dbReference type="EMBL" id="AHOR02000039">
    <property type="protein sequence ID" value="EMF81148.1"/>
    <property type="molecule type" value="Genomic_DNA"/>
</dbReference>
<organism evidence="1 2">
    <name type="scientific">Leptospira weilii serovar Topaz str. LT2116</name>
    <dbReference type="NCBI Taxonomy" id="1088540"/>
    <lineage>
        <taxon>Bacteria</taxon>
        <taxon>Pseudomonadati</taxon>
        <taxon>Spirochaetota</taxon>
        <taxon>Spirochaetia</taxon>
        <taxon>Leptospirales</taxon>
        <taxon>Leptospiraceae</taxon>
        <taxon>Leptospira</taxon>
    </lineage>
</organism>
<name>M3EJD4_9LEPT</name>